<protein>
    <submittedName>
        <fullName evidence="1">Uncharacterized protein</fullName>
    </submittedName>
</protein>
<dbReference type="EMBL" id="JABWGO010000002">
    <property type="protein sequence ID" value="NUW40958.1"/>
    <property type="molecule type" value="Genomic_DNA"/>
</dbReference>
<evidence type="ECO:0000313" key="2">
    <source>
        <dbReference type="Proteomes" id="UP000546126"/>
    </source>
</evidence>
<gene>
    <name evidence="1" type="ORF">HT134_12505</name>
</gene>
<sequence>MTNFDQGVVLYLNGIACHSLAAAMATNPALKMIARVLATSCGTMLSSPSAIQAGADNCDAMGNDVVAAGKSHRAAFNSVGKEDWEKMGRAEADATSSAFEKEASEVKLVFDALKGIMSTLSGHSWAGGVASSASGLIMVGLVMASNAGWFLGPGKAAVEVGTLASGNSLLATVRGVVAKNAMVYATAAGMAMALQNMLAQHSMTAMDRAAHPTEKVPQFEQVYIPDLPTTDKKGKPLGEA</sequence>
<dbReference type="RefSeq" id="WP_175600533.1">
    <property type="nucleotide sequence ID" value="NZ_JABWGO010000002.1"/>
</dbReference>
<proteinExistence type="predicted"/>
<keyword evidence="2" id="KW-1185">Reference proteome</keyword>
<evidence type="ECO:0000313" key="1">
    <source>
        <dbReference type="EMBL" id="NUW40958.1"/>
    </source>
</evidence>
<accession>A0A7Y6IND8</accession>
<reference evidence="1 2" key="1">
    <citation type="submission" date="2020-06" db="EMBL/GenBank/DDBJ databases">
        <authorList>
            <person name="Chanama M."/>
        </authorList>
    </citation>
    <scope>NUCLEOTIDE SEQUENCE [LARGE SCALE GENOMIC DNA]</scope>
    <source>
        <strain evidence="1 2">TBRC6557</strain>
    </source>
</reference>
<organism evidence="1 2">
    <name type="scientific">Nonomuraea rhodomycinica</name>
    <dbReference type="NCBI Taxonomy" id="1712872"/>
    <lineage>
        <taxon>Bacteria</taxon>
        <taxon>Bacillati</taxon>
        <taxon>Actinomycetota</taxon>
        <taxon>Actinomycetes</taxon>
        <taxon>Streptosporangiales</taxon>
        <taxon>Streptosporangiaceae</taxon>
        <taxon>Nonomuraea</taxon>
    </lineage>
</organism>
<name>A0A7Y6IND8_9ACTN</name>
<comment type="caution">
    <text evidence="1">The sequence shown here is derived from an EMBL/GenBank/DDBJ whole genome shotgun (WGS) entry which is preliminary data.</text>
</comment>
<dbReference type="AlphaFoldDB" id="A0A7Y6IND8"/>
<dbReference type="Proteomes" id="UP000546126">
    <property type="component" value="Unassembled WGS sequence"/>
</dbReference>